<dbReference type="InterPro" id="IPR029045">
    <property type="entry name" value="ClpP/crotonase-like_dom_sf"/>
</dbReference>
<evidence type="ECO:0000259" key="2">
    <source>
        <dbReference type="Pfam" id="PF03572"/>
    </source>
</evidence>
<evidence type="ECO:0000313" key="4">
    <source>
        <dbReference type="EMBL" id="ABJ83711.1"/>
    </source>
</evidence>
<evidence type="ECO:0000259" key="3">
    <source>
        <dbReference type="Pfam" id="PF17816"/>
    </source>
</evidence>
<dbReference type="AlphaFoldDB" id="Q023W5"/>
<dbReference type="PANTHER" id="PTHR32060:SF30">
    <property type="entry name" value="CARBOXY-TERMINAL PROCESSING PROTEASE CTPA"/>
    <property type="match status" value="1"/>
</dbReference>
<dbReference type="GO" id="GO:0006508">
    <property type="term" value="P:proteolysis"/>
    <property type="evidence" value="ECO:0007669"/>
    <property type="project" value="InterPro"/>
</dbReference>
<protein>
    <submittedName>
        <fullName evidence="4">Peptidase S41</fullName>
    </submittedName>
</protein>
<dbReference type="InterPro" id="IPR005151">
    <property type="entry name" value="Tail-specific_protease"/>
</dbReference>
<proteinExistence type="predicted"/>
<dbReference type="eggNOG" id="COG0793">
    <property type="taxonomic scope" value="Bacteria"/>
</dbReference>
<dbReference type="Gene3D" id="3.30.750.44">
    <property type="match status" value="1"/>
</dbReference>
<organism evidence="4">
    <name type="scientific">Solibacter usitatus (strain Ellin6076)</name>
    <dbReference type="NCBI Taxonomy" id="234267"/>
    <lineage>
        <taxon>Bacteria</taxon>
        <taxon>Pseudomonadati</taxon>
        <taxon>Acidobacteriota</taxon>
        <taxon>Terriglobia</taxon>
        <taxon>Bryobacterales</taxon>
        <taxon>Solibacteraceae</taxon>
        <taxon>Candidatus Solibacter</taxon>
    </lineage>
</organism>
<feature type="domain" description="Chlamydial protease/proteasome-like activity factor PDZ" evidence="3">
    <location>
        <begin position="101"/>
        <end position="209"/>
    </location>
</feature>
<feature type="domain" description="Tail specific protease" evidence="2">
    <location>
        <begin position="312"/>
        <end position="542"/>
    </location>
</feature>
<dbReference type="GO" id="GO:0004175">
    <property type="term" value="F:endopeptidase activity"/>
    <property type="evidence" value="ECO:0007669"/>
    <property type="project" value="TreeGrafter"/>
</dbReference>
<feature type="signal peptide" evidence="1">
    <location>
        <begin position="1"/>
        <end position="19"/>
    </location>
</feature>
<dbReference type="Pfam" id="PF03572">
    <property type="entry name" value="Peptidase_S41"/>
    <property type="match status" value="1"/>
</dbReference>
<accession>Q023W5</accession>
<name>Q023W5_SOLUE</name>
<dbReference type="EMBL" id="CP000473">
    <property type="protein sequence ID" value="ABJ83711.1"/>
    <property type="molecule type" value="Genomic_DNA"/>
</dbReference>
<dbReference type="PANTHER" id="PTHR32060">
    <property type="entry name" value="TAIL-SPECIFIC PROTEASE"/>
    <property type="match status" value="1"/>
</dbReference>
<dbReference type="STRING" id="234267.Acid_2722"/>
<evidence type="ECO:0000256" key="1">
    <source>
        <dbReference type="SAM" id="SignalP"/>
    </source>
</evidence>
<dbReference type="Gene3D" id="3.90.226.10">
    <property type="entry name" value="2-enoyl-CoA Hydratase, Chain A, domain 1"/>
    <property type="match status" value="1"/>
</dbReference>
<dbReference type="InParanoid" id="Q023W5"/>
<dbReference type="KEGG" id="sus:Acid_2722"/>
<dbReference type="SUPFAM" id="SSF52096">
    <property type="entry name" value="ClpP/crotonase"/>
    <property type="match status" value="1"/>
</dbReference>
<keyword evidence="1" id="KW-0732">Signal</keyword>
<dbReference type="InterPro" id="IPR036034">
    <property type="entry name" value="PDZ_sf"/>
</dbReference>
<reference evidence="4" key="1">
    <citation type="submission" date="2006-10" db="EMBL/GenBank/DDBJ databases">
        <title>Complete sequence of Solibacter usitatus Ellin6076.</title>
        <authorList>
            <consortium name="US DOE Joint Genome Institute"/>
            <person name="Copeland A."/>
            <person name="Lucas S."/>
            <person name="Lapidus A."/>
            <person name="Barry K."/>
            <person name="Detter J.C."/>
            <person name="Glavina del Rio T."/>
            <person name="Hammon N."/>
            <person name="Israni S."/>
            <person name="Dalin E."/>
            <person name="Tice H."/>
            <person name="Pitluck S."/>
            <person name="Thompson L.S."/>
            <person name="Brettin T."/>
            <person name="Bruce D."/>
            <person name="Han C."/>
            <person name="Tapia R."/>
            <person name="Gilna P."/>
            <person name="Schmutz J."/>
            <person name="Larimer F."/>
            <person name="Land M."/>
            <person name="Hauser L."/>
            <person name="Kyrpides N."/>
            <person name="Mikhailova N."/>
            <person name="Janssen P.H."/>
            <person name="Kuske C.R."/>
            <person name="Richardson P."/>
        </authorList>
    </citation>
    <scope>NUCLEOTIDE SEQUENCE</scope>
    <source>
        <strain evidence="4">Ellin6076</strain>
    </source>
</reference>
<feature type="chain" id="PRO_5004162970" evidence="1">
    <location>
        <begin position="20"/>
        <end position="575"/>
    </location>
</feature>
<dbReference type="GO" id="GO:0008236">
    <property type="term" value="F:serine-type peptidase activity"/>
    <property type="evidence" value="ECO:0007669"/>
    <property type="project" value="InterPro"/>
</dbReference>
<dbReference type="InterPro" id="IPR041126">
    <property type="entry name" value="CPAF_PDZ"/>
</dbReference>
<dbReference type="Pfam" id="PF17816">
    <property type="entry name" value="PDZ_4"/>
    <property type="match status" value="1"/>
</dbReference>
<sequence length="575" mass="63224" precursor="true">MKTLILSIILISASSAVNAQNLTPAQKEADFRYLASMYSTYYAPLDWKKQLFNFDALSIQPWLDKVAATTTDLDFYEVCVAYVAGLHDTHDHFSMPSDFFASLGFSVDIYDGVLLVDSINRTTLPSKDYPFTTGDRLISVDGRDMTMMLQDFANYAAWGNPIASKRLAAARITSRSQSIMPHATDVIGKSATVVIQRQGGATETYTIPWVVSGTPLVVGPVPSPKMTQKMTQAKRKSAREDFAAGTPDYMTELLNAQWSGIMDADEIASTGSGSRNPLFLSALANAKFTRRLGGNSADVFYSGTFAYEDLTIGYIRIPSYGPASTATALTQFEKEIAFFNANTDGLIVDEMHNPGGNLCYGESIAARLIPDYFRATGFRLKPFWTRMLGFYNAWISAKASGAPQQVIDQYELLFKAMLAANQQGQTITDSLPLCSSSLTRAPFMDADGNVLAYKKQIMMLIDEFSTSTADSVPGMFRDANRGVLYGMRTDGAGGNNTTYDAGSYSEGFAGMTLALQTRKEKHLNGDYPYTDLIENTGVWPDLTDDYMTKDNLLQGGAPFLRNVLQHMAAQIRMFR</sequence>
<dbReference type="HOGENOM" id="CLU_470816_0_0_0"/>
<gene>
    <name evidence="4" type="ordered locus">Acid_2722</name>
</gene>
<dbReference type="OrthoDB" id="16754at2"/>
<dbReference type="GO" id="GO:0007165">
    <property type="term" value="P:signal transduction"/>
    <property type="evidence" value="ECO:0007669"/>
    <property type="project" value="TreeGrafter"/>
</dbReference>
<dbReference type="GO" id="GO:0030288">
    <property type="term" value="C:outer membrane-bounded periplasmic space"/>
    <property type="evidence" value="ECO:0007669"/>
    <property type="project" value="TreeGrafter"/>
</dbReference>
<dbReference type="Gene3D" id="2.30.42.10">
    <property type="match status" value="1"/>
</dbReference>